<dbReference type="PANTHER" id="PTHR47481:SF10">
    <property type="entry name" value="COPIA-LIKE POLYPROTEIN_RETROTRANSPOSON"/>
    <property type="match status" value="1"/>
</dbReference>
<protein>
    <submittedName>
        <fullName evidence="2">Uncharacterized protein</fullName>
    </submittedName>
</protein>
<evidence type="ECO:0000313" key="3">
    <source>
        <dbReference type="Proteomes" id="UP001454036"/>
    </source>
</evidence>
<sequence length="131" mass="14322">MEDFPDISSYYQSLKSIADQLANIGSPVPNNRLVFQLISGLTDAYANVGSQIRHGDVLPPFYKEGSMLVLEETSRAKKAVMSSSHHQLLSSLKANKTFVLTTVTPTLVAVGMVAVVVETKVVQILFKKLIQ</sequence>
<evidence type="ECO:0000313" key="2">
    <source>
        <dbReference type="EMBL" id="GAA0145643.1"/>
    </source>
</evidence>
<dbReference type="Proteomes" id="UP001454036">
    <property type="component" value="Unassembled WGS sequence"/>
</dbReference>
<dbReference type="Pfam" id="PF14223">
    <property type="entry name" value="Retrotran_gag_2"/>
    <property type="match status" value="1"/>
</dbReference>
<organism evidence="2 3">
    <name type="scientific">Lithospermum erythrorhizon</name>
    <name type="common">Purple gromwell</name>
    <name type="synonym">Lithospermum officinale var. erythrorhizon</name>
    <dbReference type="NCBI Taxonomy" id="34254"/>
    <lineage>
        <taxon>Eukaryota</taxon>
        <taxon>Viridiplantae</taxon>
        <taxon>Streptophyta</taxon>
        <taxon>Embryophyta</taxon>
        <taxon>Tracheophyta</taxon>
        <taxon>Spermatophyta</taxon>
        <taxon>Magnoliopsida</taxon>
        <taxon>eudicotyledons</taxon>
        <taxon>Gunneridae</taxon>
        <taxon>Pentapetalae</taxon>
        <taxon>asterids</taxon>
        <taxon>lamiids</taxon>
        <taxon>Boraginales</taxon>
        <taxon>Boraginaceae</taxon>
        <taxon>Boraginoideae</taxon>
        <taxon>Lithospermeae</taxon>
        <taxon>Lithospermum</taxon>
    </lineage>
</organism>
<dbReference type="AlphaFoldDB" id="A0AAV3P348"/>
<keyword evidence="1" id="KW-0812">Transmembrane</keyword>
<reference evidence="2 3" key="1">
    <citation type="submission" date="2024-01" db="EMBL/GenBank/DDBJ databases">
        <title>The complete chloroplast genome sequence of Lithospermum erythrorhizon: insights into the phylogenetic relationship among Boraginaceae species and the maternal lineages of purple gromwells.</title>
        <authorList>
            <person name="Okada T."/>
            <person name="Watanabe K."/>
        </authorList>
    </citation>
    <scope>NUCLEOTIDE SEQUENCE [LARGE SCALE GENOMIC DNA]</scope>
</reference>
<comment type="caution">
    <text evidence="2">The sequence shown here is derived from an EMBL/GenBank/DDBJ whole genome shotgun (WGS) entry which is preliminary data.</text>
</comment>
<gene>
    <name evidence="2" type="ORF">LIER_36159</name>
</gene>
<feature type="transmembrane region" description="Helical" evidence="1">
    <location>
        <begin position="98"/>
        <end position="117"/>
    </location>
</feature>
<keyword evidence="1" id="KW-0472">Membrane</keyword>
<proteinExistence type="predicted"/>
<dbReference type="EMBL" id="BAABME010016365">
    <property type="protein sequence ID" value="GAA0145643.1"/>
    <property type="molecule type" value="Genomic_DNA"/>
</dbReference>
<dbReference type="PANTHER" id="PTHR47481">
    <property type="match status" value="1"/>
</dbReference>
<name>A0AAV3P348_LITER</name>
<keyword evidence="3" id="KW-1185">Reference proteome</keyword>
<accession>A0AAV3P348</accession>
<evidence type="ECO:0000256" key="1">
    <source>
        <dbReference type="SAM" id="Phobius"/>
    </source>
</evidence>
<keyword evidence="1" id="KW-1133">Transmembrane helix</keyword>